<dbReference type="SUPFAM" id="SSF89082">
    <property type="entry name" value="Antibiotic binding domain of TipA-like multidrug resistance regulators"/>
    <property type="match status" value="1"/>
</dbReference>
<dbReference type="SMART" id="SM00422">
    <property type="entry name" value="HTH_MERR"/>
    <property type="match status" value="1"/>
</dbReference>
<dbReference type="GO" id="GO:0003700">
    <property type="term" value="F:DNA-binding transcription factor activity"/>
    <property type="evidence" value="ECO:0007669"/>
    <property type="project" value="InterPro"/>
</dbReference>
<evidence type="ECO:0000256" key="2">
    <source>
        <dbReference type="ARBA" id="ARBA00023125"/>
    </source>
</evidence>
<dbReference type="GO" id="GO:0003677">
    <property type="term" value="F:DNA binding"/>
    <property type="evidence" value="ECO:0007669"/>
    <property type="project" value="UniProtKB-KW"/>
</dbReference>
<dbReference type="PROSITE" id="PS50937">
    <property type="entry name" value="HTH_MERR_2"/>
    <property type="match status" value="1"/>
</dbReference>
<keyword evidence="2" id="KW-0238">DNA-binding</keyword>
<evidence type="ECO:0000313" key="8">
    <source>
        <dbReference type="Proteomes" id="UP000240317"/>
    </source>
</evidence>
<comment type="caution">
    <text evidence="7">The sequence shown here is derived from an EMBL/GenBank/DDBJ whole genome shotgun (WGS) entry which is preliminary data.</text>
</comment>
<name>A0A2T3W639_9DEIO</name>
<dbReference type="CDD" id="cd01106">
    <property type="entry name" value="HTH_TipAL-Mta"/>
    <property type="match status" value="1"/>
</dbReference>
<dbReference type="PROSITE" id="PS00552">
    <property type="entry name" value="HTH_MERR_1"/>
    <property type="match status" value="1"/>
</dbReference>
<dbReference type="PANTHER" id="PTHR30204:SF90">
    <property type="entry name" value="HTH-TYPE TRANSCRIPTIONAL ACTIVATOR MTA"/>
    <property type="match status" value="1"/>
</dbReference>
<organism evidence="7 8">
    <name type="scientific">Deinococcus arcticus</name>
    <dbReference type="NCBI Taxonomy" id="2136176"/>
    <lineage>
        <taxon>Bacteria</taxon>
        <taxon>Thermotogati</taxon>
        <taxon>Deinococcota</taxon>
        <taxon>Deinococci</taxon>
        <taxon>Deinococcales</taxon>
        <taxon>Deinococcaceae</taxon>
        <taxon>Deinococcus</taxon>
    </lineage>
</organism>
<keyword evidence="1" id="KW-0805">Transcription regulation</keyword>
<dbReference type="Gene3D" id="1.10.490.50">
    <property type="entry name" value="Antibiotic binding domain of TipA-like multidrug resistance regulators"/>
    <property type="match status" value="1"/>
</dbReference>
<dbReference type="Gene3D" id="1.10.1660.10">
    <property type="match status" value="1"/>
</dbReference>
<evidence type="ECO:0000256" key="4">
    <source>
        <dbReference type="ARBA" id="ARBA00023163"/>
    </source>
</evidence>
<dbReference type="InterPro" id="IPR036244">
    <property type="entry name" value="TipA-like_antibiotic-bd"/>
</dbReference>
<accession>A0A2T3W639</accession>
<gene>
    <name evidence="7" type="ORF">C8263_13145</name>
</gene>
<dbReference type="Pfam" id="PF07739">
    <property type="entry name" value="TipAS"/>
    <property type="match status" value="1"/>
</dbReference>
<feature type="region of interest" description="Disordered" evidence="5">
    <location>
        <begin position="1"/>
        <end position="27"/>
    </location>
</feature>
<dbReference type="OrthoDB" id="9814833at2"/>
<evidence type="ECO:0000256" key="1">
    <source>
        <dbReference type="ARBA" id="ARBA00023015"/>
    </source>
</evidence>
<dbReference type="EMBL" id="PYSV01000013">
    <property type="protein sequence ID" value="PTA67254.1"/>
    <property type="molecule type" value="Genomic_DNA"/>
</dbReference>
<evidence type="ECO:0000256" key="5">
    <source>
        <dbReference type="SAM" id="MobiDB-lite"/>
    </source>
</evidence>
<evidence type="ECO:0000313" key="7">
    <source>
        <dbReference type="EMBL" id="PTA67254.1"/>
    </source>
</evidence>
<dbReference type="InterPro" id="IPR047057">
    <property type="entry name" value="MerR_fam"/>
</dbReference>
<dbReference type="InterPro" id="IPR000551">
    <property type="entry name" value="MerR-type_HTH_dom"/>
</dbReference>
<evidence type="ECO:0000256" key="3">
    <source>
        <dbReference type="ARBA" id="ARBA00023159"/>
    </source>
</evidence>
<dbReference type="InterPro" id="IPR009061">
    <property type="entry name" value="DNA-bd_dom_put_sf"/>
</dbReference>
<keyword evidence="3" id="KW-0010">Activator</keyword>
<reference evidence="7 8" key="1">
    <citation type="submission" date="2018-03" db="EMBL/GenBank/DDBJ databases">
        <title>Draft genome of Deinococcus sp. OD32.</title>
        <authorList>
            <person name="Wang X.-P."/>
            <person name="Du Z.-J."/>
        </authorList>
    </citation>
    <scope>NUCLEOTIDE SEQUENCE [LARGE SCALE GENOMIC DNA]</scope>
    <source>
        <strain evidence="7 8">OD32</strain>
    </source>
</reference>
<dbReference type="PANTHER" id="PTHR30204">
    <property type="entry name" value="REDOX-CYCLING DRUG-SENSING TRANSCRIPTIONAL ACTIVATOR SOXR"/>
    <property type="match status" value="1"/>
</dbReference>
<feature type="domain" description="HTH merR-type" evidence="6">
    <location>
        <begin position="38"/>
        <end position="107"/>
    </location>
</feature>
<keyword evidence="8" id="KW-1185">Reference proteome</keyword>
<dbReference type="Pfam" id="PF00376">
    <property type="entry name" value="MerR"/>
    <property type="match status" value="1"/>
</dbReference>
<protein>
    <submittedName>
        <fullName evidence="7">MerR family transcriptional regulator</fullName>
    </submittedName>
</protein>
<proteinExistence type="predicted"/>
<evidence type="ECO:0000259" key="6">
    <source>
        <dbReference type="PROSITE" id="PS50937"/>
    </source>
</evidence>
<sequence length="289" mass="32084">MHLTVPSSGLPLDPHAASGPTLPGKEVKAALDPTHEPRWTVGEVSQLTRLSVRTLHHYDEIGLLRPSERSEGNYRLYTPGDLVRLRAALTYRQLGFGLAEVARLLDAPPPEQRRALETQLLLLRESQRKTQATIDAVQAMLSTQGEPMNNEDVRAVFDGFDPEQYEAEVQERWGETDAYRQSKARTSRYTRADWEAVKAEMQGIGEAYIALMDAGVAPQSPQAQAVAARHRAHIHARYYDAPPAMMRGLAQMWVGDERFTRSIDEARPGLAAYQSAAVTAWADAQGEQG</sequence>
<dbReference type="Proteomes" id="UP000240317">
    <property type="component" value="Unassembled WGS sequence"/>
</dbReference>
<dbReference type="AlphaFoldDB" id="A0A2T3W639"/>
<dbReference type="SUPFAM" id="SSF46955">
    <property type="entry name" value="Putative DNA-binding domain"/>
    <property type="match status" value="1"/>
</dbReference>
<dbReference type="InterPro" id="IPR012925">
    <property type="entry name" value="TipAS_dom"/>
</dbReference>
<keyword evidence="4" id="KW-0804">Transcription</keyword>